<comment type="similarity">
    <text evidence="2">Belongs to the glycosyl hydrolase 33 family.</text>
</comment>
<keyword evidence="5" id="KW-0326">Glycosidase</keyword>
<accession>A0A286RHE6</accession>
<dbReference type="EMBL" id="CP018477">
    <property type="protein sequence ID" value="ASV75391.1"/>
    <property type="molecule type" value="Genomic_DNA"/>
</dbReference>
<dbReference type="EC" id="3.2.1.18" evidence="3"/>
<dbReference type="GO" id="GO:0009313">
    <property type="term" value="P:oligosaccharide catabolic process"/>
    <property type="evidence" value="ECO:0007669"/>
    <property type="project" value="TreeGrafter"/>
</dbReference>
<evidence type="ECO:0000256" key="1">
    <source>
        <dbReference type="ARBA" id="ARBA00000427"/>
    </source>
</evidence>
<dbReference type="GO" id="GO:0004308">
    <property type="term" value="F:exo-alpha-sialidase activity"/>
    <property type="evidence" value="ECO:0007669"/>
    <property type="project" value="UniProtKB-EC"/>
</dbReference>
<gene>
    <name evidence="5" type="ORF">THTE_2789</name>
</gene>
<keyword evidence="5" id="KW-0378">Hydrolase</keyword>
<keyword evidence="6" id="KW-1185">Reference proteome</keyword>
<sequence>MDTVWERARLLRVGWVCCFLLAASSFESNQMLRGENTPGDGTVTLELADQEDVYISGEEGYHTYRIPSLIVAADGSLLAFCEGRKHGRGDSGDIDLLVKRWDPTEKAWTRQSIVWDDGPNTCGNPCPVLDRQTGIIWLWMTHNLGEDREPEIVARKSRGTRTVWLTCSTDHGRTWSSPIDMTERVKLKNWTWYATGPGCGIQTRSGRLIIPCDHIDDAGNWGSHVLYSDDHGQTWHLGGSVGPQTNECEVVELADGRLLLNMRNYNRKFPCRAVAESHDGGLTWSAVRYDTTLVEPVCQASIRRIEGLSFDGQPLIAFSNPADARERKKLTVRVSADSCQSWPWSLEAWSGPAAYSCLASPRDGTVLVLYERGNTHPYERISLARIVVKVASAPKKSSGATSSGKIGN</sequence>
<dbReference type="RefSeq" id="WP_095415466.1">
    <property type="nucleotide sequence ID" value="NZ_CP018477.1"/>
</dbReference>
<dbReference type="PANTHER" id="PTHR10628">
    <property type="entry name" value="SIALIDASE"/>
    <property type="match status" value="1"/>
</dbReference>
<dbReference type="GO" id="GO:0016020">
    <property type="term" value="C:membrane"/>
    <property type="evidence" value="ECO:0007669"/>
    <property type="project" value="TreeGrafter"/>
</dbReference>
<dbReference type="SUPFAM" id="SSF50939">
    <property type="entry name" value="Sialidases"/>
    <property type="match status" value="1"/>
</dbReference>
<dbReference type="AlphaFoldDB" id="A0A286RHE6"/>
<evidence type="ECO:0000256" key="2">
    <source>
        <dbReference type="ARBA" id="ARBA00009348"/>
    </source>
</evidence>
<dbReference type="KEGG" id="ttf:THTE_2789"/>
<dbReference type="OrthoDB" id="7294637at2"/>
<evidence type="ECO:0000313" key="5">
    <source>
        <dbReference type="EMBL" id="ASV75391.1"/>
    </source>
</evidence>
<feature type="domain" description="Sialidase" evidence="4">
    <location>
        <begin position="75"/>
        <end position="366"/>
    </location>
</feature>
<dbReference type="InterPro" id="IPR011040">
    <property type="entry name" value="Sialidase"/>
</dbReference>
<evidence type="ECO:0000256" key="3">
    <source>
        <dbReference type="ARBA" id="ARBA00012733"/>
    </source>
</evidence>
<dbReference type="GO" id="GO:0005737">
    <property type="term" value="C:cytoplasm"/>
    <property type="evidence" value="ECO:0007669"/>
    <property type="project" value="TreeGrafter"/>
</dbReference>
<dbReference type="GO" id="GO:0006689">
    <property type="term" value="P:ganglioside catabolic process"/>
    <property type="evidence" value="ECO:0007669"/>
    <property type="project" value="TreeGrafter"/>
</dbReference>
<reference evidence="5 6" key="1">
    <citation type="journal article" name="Front. Microbiol.">
        <title>Sugar Metabolism of the First Thermophilic Planctomycete Thermogutta terrifontis: Comparative Genomic and Transcriptomic Approaches.</title>
        <authorList>
            <person name="Elcheninov A.G."/>
            <person name="Menzel P."/>
            <person name="Gudbergsdottir S.R."/>
            <person name="Slesarev A.I."/>
            <person name="Kadnikov V.V."/>
            <person name="Krogh A."/>
            <person name="Bonch-Osmolovskaya E.A."/>
            <person name="Peng X."/>
            <person name="Kublanov I.V."/>
        </authorList>
    </citation>
    <scope>NUCLEOTIDE SEQUENCE [LARGE SCALE GENOMIC DNA]</scope>
    <source>
        <strain evidence="5 6">R1</strain>
    </source>
</reference>
<dbReference type="CDD" id="cd15482">
    <property type="entry name" value="Sialidase_non-viral"/>
    <property type="match status" value="1"/>
</dbReference>
<dbReference type="PANTHER" id="PTHR10628:SF30">
    <property type="entry name" value="EXO-ALPHA-SIALIDASE"/>
    <property type="match status" value="1"/>
</dbReference>
<name>A0A286RHE6_9BACT</name>
<dbReference type="Gene3D" id="2.120.10.10">
    <property type="match status" value="1"/>
</dbReference>
<organism evidence="5 6">
    <name type="scientific">Thermogutta terrifontis</name>
    <dbReference type="NCBI Taxonomy" id="1331910"/>
    <lineage>
        <taxon>Bacteria</taxon>
        <taxon>Pseudomonadati</taxon>
        <taxon>Planctomycetota</taxon>
        <taxon>Planctomycetia</taxon>
        <taxon>Pirellulales</taxon>
        <taxon>Thermoguttaceae</taxon>
        <taxon>Thermogutta</taxon>
    </lineage>
</organism>
<proteinExistence type="inferred from homology"/>
<evidence type="ECO:0000259" key="4">
    <source>
        <dbReference type="Pfam" id="PF13088"/>
    </source>
</evidence>
<comment type="catalytic activity">
    <reaction evidence="1">
        <text>Hydrolysis of alpha-(2-&gt;3)-, alpha-(2-&gt;6)-, alpha-(2-&gt;8)- glycosidic linkages of terminal sialic acid residues in oligosaccharides, glycoproteins, glycolipids, colominic acid and synthetic substrates.</text>
        <dbReference type="EC" id="3.2.1.18"/>
    </reaction>
</comment>
<dbReference type="InterPro" id="IPR036278">
    <property type="entry name" value="Sialidase_sf"/>
</dbReference>
<protein>
    <recommendedName>
        <fullName evidence="3">exo-alpha-sialidase</fullName>
        <ecNumber evidence="3">3.2.1.18</ecNumber>
    </recommendedName>
</protein>
<dbReference type="Proteomes" id="UP000215086">
    <property type="component" value="Chromosome"/>
</dbReference>
<evidence type="ECO:0000313" key="6">
    <source>
        <dbReference type="Proteomes" id="UP000215086"/>
    </source>
</evidence>
<dbReference type="Pfam" id="PF13088">
    <property type="entry name" value="BNR_2"/>
    <property type="match status" value="1"/>
</dbReference>
<dbReference type="InterPro" id="IPR026856">
    <property type="entry name" value="Sialidase_fam"/>
</dbReference>